<dbReference type="AlphaFoldDB" id="D4Z2I0"/>
<dbReference type="EMBL" id="AP010803">
    <property type="protein sequence ID" value="BAI96812.1"/>
    <property type="molecule type" value="Genomic_DNA"/>
</dbReference>
<evidence type="ECO:0000256" key="1">
    <source>
        <dbReference type="SAM" id="Phobius"/>
    </source>
</evidence>
<proteinExistence type="predicted"/>
<feature type="transmembrane region" description="Helical" evidence="1">
    <location>
        <begin position="16"/>
        <end position="37"/>
    </location>
</feature>
<feature type="transmembrane region" description="Helical" evidence="1">
    <location>
        <begin position="79"/>
        <end position="100"/>
    </location>
</feature>
<sequence length="172" mass="19415">MEAAMGMHLAIDNVTIFWMQILTSAFVCTLVSVWYVWPSLLKISRNSALTLLLFVHVPRYVGMTLLVTGMVDPKLPSEFLSAAAYGDLLEAALALASIFALRSNWRVAIPLVWVTNTWGFLDLLNGLRGVLNLNVPSFNLATFWYVYTFYAPLVLVSHLMIFRILLSKSWKK</sequence>
<dbReference type="STRING" id="452662.SJA_C1-19780"/>
<accession>D4Z2I0</accession>
<name>D4Z2I0_SPHIU</name>
<dbReference type="HOGENOM" id="CLU_129169_0_0_5"/>
<keyword evidence="3" id="KW-1185">Reference proteome</keyword>
<feature type="transmembrane region" description="Helical" evidence="1">
    <location>
        <begin position="107"/>
        <end position="124"/>
    </location>
</feature>
<evidence type="ECO:0000313" key="2">
    <source>
        <dbReference type="EMBL" id="BAI96812.1"/>
    </source>
</evidence>
<keyword evidence="1" id="KW-0472">Membrane</keyword>
<gene>
    <name evidence="2" type="ordered locus">SJA_C1-19780</name>
</gene>
<protein>
    <recommendedName>
        <fullName evidence="4">EXPERA domain-containing protein</fullName>
    </recommendedName>
</protein>
<organism evidence="2 3">
    <name type="scientific">Sphingobium indicum (strain DSM 16413 / CCM 7287 / MTCC 6362 / UT26 / NBRC 101211 / UT26S)</name>
    <name type="common">Sphingobium japonicum</name>
    <dbReference type="NCBI Taxonomy" id="452662"/>
    <lineage>
        <taxon>Bacteria</taxon>
        <taxon>Pseudomonadati</taxon>
        <taxon>Pseudomonadota</taxon>
        <taxon>Alphaproteobacteria</taxon>
        <taxon>Sphingomonadales</taxon>
        <taxon>Sphingomonadaceae</taxon>
        <taxon>Sphingobium</taxon>
    </lineage>
</organism>
<keyword evidence="1" id="KW-0812">Transmembrane</keyword>
<reference evidence="2 3" key="1">
    <citation type="journal article" date="2010" name="J. Bacteriol.">
        <title>Complete genome sequence of the representative gamma-hexachlorocyclohexane-degrading bacterium Sphingobium japonicum UT26.</title>
        <authorList>
            <person name="Nagata Y."/>
            <person name="Ohtsubo Y."/>
            <person name="Endo R."/>
            <person name="Ichikawa N."/>
            <person name="Ankai A."/>
            <person name="Oguchi A."/>
            <person name="Fukui S."/>
            <person name="Fujita N."/>
            <person name="Tsuda M."/>
        </authorList>
    </citation>
    <scope>NUCLEOTIDE SEQUENCE [LARGE SCALE GENOMIC DNA]</scope>
    <source>
        <strain evidence="3">DSM 16413 / CCM 7287 / MTCC 6362 / UT26 / NBRC 101211 / UT26S</strain>
    </source>
</reference>
<dbReference type="KEGG" id="sjp:SJA_C1-19780"/>
<dbReference type="Proteomes" id="UP000007753">
    <property type="component" value="Chromosome 1"/>
</dbReference>
<feature type="transmembrane region" description="Helical" evidence="1">
    <location>
        <begin position="49"/>
        <end position="67"/>
    </location>
</feature>
<feature type="transmembrane region" description="Helical" evidence="1">
    <location>
        <begin position="144"/>
        <end position="166"/>
    </location>
</feature>
<dbReference type="eggNOG" id="ENOG50332WK">
    <property type="taxonomic scope" value="Bacteria"/>
</dbReference>
<evidence type="ECO:0008006" key="4">
    <source>
        <dbReference type="Google" id="ProtNLM"/>
    </source>
</evidence>
<evidence type="ECO:0000313" key="3">
    <source>
        <dbReference type="Proteomes" id="UP000007753"/>
    </source>
</evidence>
<keyword evidence="1" id="KW-1133">Transmembrane helix</keyword>